<feature type="signal peptide" evidence="1">
    <location>
        <begin position="1"/>
        <end position="20"/>
    </location>
</feature>
<evidence type="ECO:0000313" key="3">
    <source>
        <dbReference type="Proteomes" id="UP000479132"/>
    </source>
</evidence>
<dbReference type="AlphaFoldDB" id="A0A6M1TFN6"/>
<keyword evidence="3" id="KW-1185">Reference proteome</keyword>
<accession>A0A6M1TFN6</accession>
<keyword evidence="1" id="KW-0732">Signal</keyword>
<evidence type="ECO:0000313" key="2">
    <source>
        <dbReference type="EMBL" id="NGP88942.1"/>
    </source>
</evidence>
<protein>
    <recommendedName>
        <fullName evidence="4">Collagen-like protein</fullName>
    </recommendedName>
</protein>
<dbReference type="Proteomes" id="UP000479132">
    <property type="component" value="Unassembled WGS sequence"/>
</dbReference>
<dbReference type="PROSITE" id="PS51257">
    <property type="entry name" value="PROKAR_LIPOPROTEIN"/>
    <property type="match status" value="1"/>
</dbReference>
<comment type="caution">
    <text evidence="2">The sequence shown here is derived from an EMBL/GenBank/DDBJ whole genome shotgun (WGS) entry which is preliminary data.</text>
</comment>
<feature type="chain" id="PRO_5026871591" description="Collagen-like protein" evidence="1">
    <location>
        <begin position="21"/>
        <end position="173"/>
    </location>
</feature>
<organism evidence="2 3">
    <name type="scientific">Fodinibius halophilus</name>
    <dbReference type="NCBI Taxonomy" id="1736908"/>
    <lineage>
        <taxon>Bacteria</taxon>
        <taxon>Pseudomonadati</taxon>
        <taxon>Balneolota</taxon>
        <taxon>Balneolia</taxon>
        <taxon>Balneolales</taxon>
        <taxon>Balneolaceae</taxon>
        <taxon>Fodinibius</taxon>
    </lineage>
</organism>
<dbReference type="EMBL" id="JAALLS010000014">
    <property type="protein sequence ID" value="NGP88942.1"/>
    <property type="molecule type" value="Genomic_DNA"/>
</dbReference>
<sequence>MMRKATAIFVLLFVISCSGAEGPAGPQGPQGPASGKVYEINRSFTESNNYTVFSEFPDDITVLESDIVMVYLLWEIDPETGNDVWQPLPVSVFFDNGELQYGFDHTLADAKIFLTGDVDLSTVGDEFTKDRKFRIAILPADYVQSKKVDVSNMEDVVNTVGPLNVEHLELSEN</sequence>
<evidence type="ECO:0008006" key="4">
    <source>
        <dbReference type="Google" id="ProtNLM"/>
    </source>
</evidence>
<evidence type="ECO:0000256" key="1">
    <source>
        <dbReference type="SAM" id="SignalP"/>
    </source>
</evidence>
<dbReference type="RefSeq" id="WP_165269191.1">
    <property type="nucleotide sequence ID" value="NZ_JAALLS010000014.1"/>
</dbReference>
<gene>
    <name evidence="2" type="ORF">G3569_11290</name>
</gene>
<proteinExistence type="predicted"/>
<reference evidence="2 3" key="1">
    <citation type="submission" date="2020-02" db="EMBL/GenBank/DDBJ databases">
        <title>Aliifodinibius halophilus 2W32, complete genome.</title>
        <authorList>
            <person name="Li Y."/>
            <person name="Wu S."/>
        </authorList>
    </citation>
    <scope>NUCLEOTIDE SEQUENCE [LARGE SCALE GENOMIC DNA]</scope>
    <source>
        <strain evidence="2 3">2W32</strain>
    </source>
</reference>
<name>A0A6M1TFN6_9BACT</name>